<feature type="domain" description="SecA Wing/Scaffold" evidence="1">
    <location>
        <begin position="137"/>
        <end position="243"/>
    </location>
</feature>
<feature type="non-terminal residue" evidence="2">
    <location>
        <position position="243"/>
    </location>
</feature>
<dbReference type="AlphaFoldDB" id="X0X2H4"/>
<comment type="caution">
    <text evidence="2">The sequence shown here is derived from an EMBL/GenBank/DDBJ whole genome shotgun (WGS) entry which is preliminary data.</text>
</comment>
<organism evidence="2">
    <name type="scientific">marine sediment metagenome</name>
    <dbReference type="NCBI Taxonomy" id="412755"/>
    <lineage>
        <taxon>unclassified sequences</taxon>
        <taxon>metagenomes</taxon>
        <taxon>ecological metagenomes</taxon>
    </lineage>
</organism>
<dbReference type="GO" id="GO:0017038">
    <property type="term" value="P:protein import"/>
    <property type="evidence" value="ECO:0007669"/>
    <property type="project" value="InterPro"/>
</dbReference>
<evidence type="ECO:0000259" key="1">
    <source>
        <dbReference type="Pfam" id="PF07516"/>
    </source>
</evidence>
<sequence length="243" mass="28028">RPEFALEAAIQQLKTVDCSYLSTMLAEGFNHRALADWVREKYDLRIDPTEFTDAAVEDVRSALLGKIEQAYRQREINYPVDWAMDTTFAQSNSEDLFAVERLANWANRKYKESFKPEDLQGQELSAIHRQLLGLSRDFLQNSRLTNEVDEALNTLGLSSDAPQKLSQWVSDRFNAKLSASELSEGDLREKLLSAGRDFIRRELSELERFILLHEYDAGWKEHLLSMDHLRDSIGLRGYAERDP</sequence>
<reference evidence="2" key="1">
    <citation type="journal article" date="2014" name="Front. Microbiol.">
        <title>High frequency of phylogenetically diverse reductive dehalogenase-homologous genes in deep subseafloor sedimentary metagenomes.</title>
        <authorList>
            <person name="Kawai M."/>
            <person name="Futagami T."/>
            <person name="Toyoda A."/>
            <person name="Takaki Y."/>
            <person name="Nishi S."/>
            <person name="Hori S."/>
            <person name="Arai W."/>
            <person name="Tsubouchi T."/>
            <person name="Morono Y."/>
            <person name="Uchiyama I."/>
            <person name="Ito T."/>
            <person name="Fujiyama A."/>
            <person name="Inagaki F."/>
            <person name="Takami H."/>
        </authorList>
    </citation>
    <scope>NUCLEOTIDE SEQUENCE</scope>
    <source>
        <strain evidence="2">Expedition CK06-06</strain>
    </source>
</reference>
<proteinExistence type="predicted"/>
<dbReference type="Gene3D" id="1.10.3060.10">
    <property type="entry name" value="Helical scaffold and wing domains of SecA"/>
    <property type="match status" value="1"/>
</dbReference>
<dbReference type="Pfam" id="PF07516">
    <property type="entry name" value="SecA_SW"/>
    <property type="match status" value="1"/>
</dbReference>
<name>X0X2H4_9ZZZZ</name>
<accession>X0X2H4</accession>
<gene>
    <name evidence="2" type="ORF">S01H1_72711</name>
</gene>
<dbReference type="EMBL" id="BARS01048524">
    <property type="protein sequence ID" value="GAG37414.1"/>
    <property type="molecule type" value="Genomic_DNA"/>
</dbReference>
<feature type="non-terminal residue" evidence="2">
    <location>
        <position position="1"/>
    </location>
</feature>
<protein>
    <recommendedName>
        <fullName evidence="1">SecA Wing/Scaffold domain-containing protein</fullName>
    </recommendedName>
</protein>
<dbReference type="InterPro" id="IPR011116">
    <property type="entry name" value="SecA_Wing/Scaffold"/>
</dbReference>
<evidence type="ECO:0000313" key="2">
    <source>
        <dbReference type="EMBL" id="GAG37414.1"/>
    </source>
</evidence>
<dbReference type="GO" id="GO:0016020">
    <property type="term" value="C:membrane"/>
    <property type="evidence" value="ECO:0007669"/>
    <property type="project" value="InterPro"/>
</dbReference>
<dbReference type="SUPFAM" id="SSF81886">
    <property type="entry name" value="Helical scaffold and wing domains of SecA"/>
    <property type="match status" value="1"/>
</dbReference>
<dbReference type="InterPro" id="IPR036266">
    <property type="entry name" value="SecA_Wing/Scaffold_sf"/>
</dbReference>